<dbReference type="STRING" id="1121105.GCA_000421665_01326"/>
<sequence length="102" mass="11697">MIKIQSENDTFFEGQAPMTLITFSCDALFRLKSMTGYLEVEQATWKKLNGEEKQAYVLGEIKKDLFPEPFNVEKLEELRVQVAEGQAEMMTMISELLRGGQE</sequence>
<dbReference type="AlphaFoldDB" id="A0A3D4S2W6"/>
<protein>
    <submittedName>
        <fullName evidence="1">Uncharacterized protein</fullName>
    </submittedName>
</protein>
<name>A0A3D4S2W6_9ENTE</name>
<evidence type="ECO:0000313" key="1">
    <source>
        <dbReference type="EMBL" id="HCS93137.1"/>
    </source>
</evidence>
<proteinExistence type="predicted"/>
<dbReference type="Proteomes" id="UP000262195">
    <property type="component" value="Unassembled WGS sequence"/>
</dbReference>
<organism evidence="1 2">
    <name type="scientific">Bavariicoccus seileri</name>
    <dbReference type="NCBI Taxonomy" id="549685"/>
    <lineage>
        <taxon>Bacteria</taxon>
        <taxon>Bacillati</taxon>
        <taxon>Bacillota</taxon>
        <taxon>Bacilli</taxon>
        <taxon>Lactobacillales</taxon>
        <taxon>Enterococcaceae</taxon>
        <taxon>Bavariicoccus</taxon>
    </lineage>
</organism>
<evidence type="ECO:0000313" key="2">
    <source>
        <dbReference type="Proteomes" id="UP000262195"/>
    </source>
</evidence>
<dbReference type="EMBL" id="DQHO01000003">
    <property type="protein sequence ID" value="HCS93137.1"/>
    <property type="molecule type" value="Genomic_DNA"/>
</dbReference>
<comment type="caution">
    <text evidence="1">The sequence shown here is derived from an EMBL/GenBank/DDBJ whole genome shotgun (WGS) entry which is preliminary data.</text>
</comment>
<dbReference type="PROSITE" id="PS51257">
    <property type="entry name" value="PROKAR_LIPOPROTEIN"/>
    <property type="match status" value="1"/>
</dbReference>
<gene>
    <name evidence="1" type="ORF">DIW15_00310</name>
</gene>
<reference evidence="1 2" key="1">
    <citation type="journal article" date="2018" name="Nat. Biotechnol.">
        <title>A standardized bacterial taxonomy based on genome phylogeny substantially revises the tree of life.</title>
        <authorList>
            <person name="Parks D.H."/>
            <person name="Chuvochina M."/>
            <person name="Waite D.W."/>
            <person name="Rinke C."/>
            <person name="Skarshewski A."/>
            <person name="Chaumeil P.A."/>
            <person name="Hugenholtz P."/>
        </authorList>
    </citation>
    <scope>NUCLEOTIDE SEQUENCE [LARGE SCALE GENOMIC DNA]</scope>
    <source>
        <strain evidence="1">UBA11306</strain>
    </source>
</reference>
<accession>A0A3D4S2W6</accession>